<dbReference type="InterPro" id="IPR000560">
    <property type="entry name" value="His_Pase_clade-2"/>
</dbReference>
<sequence>MPSNKHASYSHALKPCLKPLVLATVMMVTSCSSRTPDGLIVVSRHGVRRQFPSSTHDFSKYAPGKTFETEDKDWGVDGSMGVLTQHGYDAAHLMGKFQGQKYAGDGLPLDSCSDMFVYCEEDMPRDEFTAEAFFKGFTEGWTAAGGDAAVGSCPVPEPHFEEVEYLIDQGSKPRGDAGQCRLGSEQEVQGVVGKVDEWTRLLRSKLQKLNDVLGCCDRSLCPADHPEDQPCTLMDMPHVWDEEHWYVTFTGPVYAGKYFSEWFLLNYLNGMDVAWGELSEEDVMDLAAFVTEYRHFEFDLLAARPFGSALLMHVVAALDQMETGENLDAVAHTPDVKLVYYAAHDTNLLYLAELLDLKWVSKGWQPNHTPPGGELVFEAYMVDGELNVAAFFDIATPSQIRELTDLSPSNPPGRVAITIPGCSQGEELLCPLSKLRALAIRSVDAECITPPELVEYVSDSWAKDAVVLQAEAAQGGDDDVVMHARVTPNMGQLLVGLMMGLAVGGMAAWGLRSKVGAAGLRNRGGGRDDDNVELLRDGGP</sequence>
<dbReference type="Proteomes" id="UP000002630">
    <property type="component" value="Linkage Group LG08"/>
</dbReference>
<comment type="similarity">
    <text evidence="1">Belongs to the histidine acid phosphatase family.</text>
</comment>
<dbReference type="PANTHER" id="PTHR11567">
    <property type="entry name" value="ACID PHOSPHATASE-RELATED"/>
    <property type="match status" value="1"/>
</dbReference>
<dbReference type="GO" id="GO:0050308">
    <property type="term" value="F:sugar-phosphatase activity"/>
    <property type="evidence" value="ECO:0007669"/>
    <property type="project" value="TreeGrafter"/>
</dbReference>
<protein>
    <submittedName>
        <fullName evidence="4">PhyA2</fullName>
    </submittedName>
</protein>
<dbReference type="EMBL" id="FN649733">
    <property type="protein sequence ID" value="CBJ33016.1"/>
    <property type="molecule type" value="Genomic_DNA"/>
</dbReference>
<accession>D7G0I7</accession>
<dbReference type="OrthoDB" id="75078at2759"/>
<dbReference type="OMA" id="YVAHDTN"/>
<dbReference type="EMBL" id="FN648601">
    <property type="protein sequence ID" value="CBJ33016.1"/>
    <property type="molecule type" value="Genomic_DNA"/>
</dbReference>
<evidence type="ECO:0000313" key="5">
    <source>
        <dbReference type="Proteomes" id="UP000002630"/>
    </source>
</evidence>
<keyword evidence="3" id="KW-0812">Transmembrane</keyword>
<dbReference type="eggNOG" id="ENOG502QTWT">
    <property type="taxonomic scope" value="Eukaryota"/>
</dbReference>
<feature type="transmembrane region" description="Helical" evidence="3">
    <location>
        <begin position="490"/>
        <end position="511"/>
    </location>
</feature>
<dbReference type="SUPFAM" id="SSF53254">
    <property type="entry name" value="Phosphoglycerate mutase-like"/>
    <property type="match status" value="1"/>
</dbReference>
<proteinExistence type="inferred from homology"/>
<evidence type="ECO:0000256" key="2">
    <source>
        <dbReference type="ARBA" id="ARBA00022801"/>
    </source>
</evidence>
<dbReference type="InterPro" id="IPR050645">
    <property type="entry name" value="Histidine_acid_phosphatase"/>
</dbReference>
<gene>
    <name evidence="4" type="ORF">Esi_0403_0021</name>
</gene>
<keyword evidence="2" id="KW-0378">Hydrolase</keyword>
<dbReference type="Gene3D" id="3.40.50.1240">
    <property type="entry name" value="Phosphoglycerate mutase-like"/>
    <property type="match status" value="2"/>
</dbReference>
<dbReference type="PANTHER" id="PTHR11567:SF110">
    <property type="entry name" value="2-PHOSPHOXYLOSE PHOSPHATASE 1"/>
    <property type="match status" value="1"/>
</dbReference>
<evidence type="ECO:0000313" key="4">
    <source>
        <dbReference type="EMBL" id="CBJ33016.1"/>
    </source>
</evidence>
<dbReference type="InParanoid" id="D7G0I7"/>
<dbReference type="AlphaFoldDB" id="D7G0I7"/>
<name>D7G0I7_ECTSI</name>
<dbReference type="PROSITE" id="PS51257">
    <property type="entry name" value="PROKAR_LIPOPROTEIN"/>
    <property type="match status" value="1"/>
</dbReference>
<dbReference type="InterPro" id="IPR029033">
    <property type="entry name" value="His_PPase_superfam"/>
</dbReference>
<keyword evidence="3" id="KW-0472">Membrane</keyword>
<keyword evidence="5" id="KW-1185">Reference proteome</keyword>
<keyword evidence="3" id="KW-1133">Transmembrane helix</keyword>
<dbReference type="Pfam" id="PF00328">
    <property type="entry name" value="His_Phos_2"/>
    <property type="match status" value="1"/>
</dbReference>
<evidence type="ECO:0000256" key="3">
    <source>
        <dbReference type="SAM" id="Phobius"/>
    </source>
</evidence>
<reference evidence="4 5" key="1">
    <citation type="journal article" date="2010" name="Nature">
        <title>The Ectocarpus genome and the independent evolution of multicellularity in brown algae.</title>
        <authorList>
            <person name="Cock J.M."/>
            <person name="Sterck L."/>
            <person name="Rouze P."/>
            <person name="Scornet D."/>
            <person name="Allen A.E."/>
            <person name="Amoutzias G."/>
            <person name="Anthouard V."/>
            <person name="Artiguenave F."/>
            <person name="Aury J.M."/>
            <person name="Badger J.H."/>
            <person name="Beszteri B."/>
            <person name="Billiau K."/>
            <person name="Bonnet E."/>
            <person name="Bothwell J.H."/>
            <person name="Bowler C."/>
            <person name="Boyen C."/>
            <person name="Brownlee C."/>
            <person name="Carrano C.J."/>
            <person name="Charrier B."/>
            <person name="Cho G.Y."/>
            <person name="Coelho S.M."/>
            <person name="Collen J."/>
            <person name="Corre E."/>
            <person name="Da Silva C."/>
            <person name="Delage L."/>
            <person name="Delaroque N."/>
            <person name="Dittami S.M."/>
            <person name="Doulbeau S."/>
            <person name="Elias M."/>
            <person name="Farnham G."/>
            <person name="Gachon C.M."/>
            <person name="Gschloessl B."/>
            <person name="Heesch S."/>
            <person name="Jabbari K."/>
            <person name="Jubin C."/>
            <person name="Kawai H."/>
            <person name="Kimura K."/>
            <person name="Kloareg B."/>
            <person name="Kupper F.C."/>
            <person name="Lang D."/>
            <person name="Le Bail A."/>
            <person name="Leblanc C."/>
            <person name="Lerouge P."/>
            <person name="Lohr M."/>
            <person name="Lopez P.J."/>
            <person name="Martens C."/>
            <person name="Maumus F."/>
            <person name="Michel G."/>
            <person name="Miranda-Saavedra D."/>
            <person name="Morales J."/>
            <person name="Moreau H."/>
            <person name="Motomura T."/>
            <person name="Nagasato C."/>
            <person name="Napoli C.A."/>
            <person name="Nelson D.R."/>
            <person name="Nyvall-Collen P."/>
            <person name="Peters A.F."/>
            <person name="Pommier C."/>
            <person name="Potin P."/>
            <person name="Poulain J."/>
            <person name="Quesneville H."/>
            <person name="Read B."/>
            <person name="Rensing S.A."/>
            <person name="Ritter A."/>
            <person name="Rousvoal S."/>
            <person name="Samanta M."/>
            <person name="Samson G."/>
            <person name="Schroeder D.C."/>
            <person name="Segurens B."/>
            <person name="Strittmatter M."/>
            <person name="Tonon T."/>
            <person name="Tregear J.W."/>
            <person name="Valentin K."/>
            <person name="von Dassow P."/>
            <person name="Yamagishi T."/>
            <person name="Van de Peer Y."/>
            <person name="Wincker P."/>
        </authorList>
    </citation>
    <scope>NUCLEOTIDE SEQUENCE [LARGE SCALE GENOMIC DNA]</scope>
    <source>
        <strain evidence="5">Ec32 / CCAP1310/4</strain>
    </source>
</reference>
<organism evidence="4 5">
    <name type="scientific">Ectocarpus siliculosus</name>
    <name type="common">Brown alga</name>
    <name type="synonym">Conferva siliculosa</name>
    <dbReference type="NCBI Taxonomy" id="2880"/>
    <lineage>
        <taxon>Eukaryota</taxon>
        <taxon>Sar</taxon>
        <taxon>Stramenopiles</taxon>
        <taxon>Ochrophyta</taxon>
        <taxon>PX clade</taxon>
        <taxon>Phaeophyceae</taxon>
        <taxon>Ectocarpales</taxon>
        <taxon>Ectocarpaceae</taxon>
        <taxon>Ectocarpus</taxon>
    </lineage>
</organism>
<evidence type="ECO:0000256" key="1">
    <source>
        <dbReference type="ARBA" id="ARBA00005375"/>
    </source>
</evidence>